<comment type="caution">
    <text evidence="1">The sequence shown here is derived from an EMBL/GenBank/DDBJ whole genome shotgun (WGS) entry which is preliminary data.</text>
</comment>
<reference evidence="2" key="1">
    <citation type="journal article" date="2019" name="Int. J. Syst. Evol. Microbiol.">
        <title>The Global Catalogue of Microorganisms (GCM) 10K type strain sequencing project: providing services to taxonomists for standard genome sequencing and annotation.</title>
        <authorList>
            <consortium name="The Broad Institute Genomics Platform"/>
            <consortium name="The Broad Institute Genome Sequencing Center for Infectious Disease"/>
            <person name="Wu L."/>
            <person name="Ma J."/>
        </authorList>
    </citation>
    <scope>NUCLEOTIDE SEQUENCE [LARGE SCALE GENOMIC DNA]</scope>
    <source>
        <strain evidence="2">CCUG 60023</strain>
    </source>
</reference>
<evidence type="ECO:0000313" key="2">
    <source>
        <dbReference type="Proteomes" id="UP001597101"/>
    </source>
</evidence>
<gene>
    <name evidence="1" type="ORF">ACFQ14_05805</name>
</gene>
<dbReference type="RefSeq" id="WP_377211755.1">
    <property type="nucleotide sequence ID" value="NZ_JBHTJV010000003.1"/>
</dbReference>
<dbReference type="Proteomes" id="UP001597101">
    <property type="component" value="Unassembled WGS sequence"/>
</dbReference>
<evidence type="ECO:0000313" key="1">
    <source>
        <dbReference type="EMBL" id="MFD0915915.1"/>
    </source>
</evidence>
<proteinExistence type="predicted"/>
<keyword evidence="2" id="KW-1185">Reference proteome</keyword>
<dbReference type="EMBL" id="JBHTJV010000003">
    <property type="protein sequence ID" value="MFD0915915.1"/>
    <property type="molecule type" value="Genomic_DNA"/>
</dbReference>
<name>A0ABW3FF59_9HYPH</name>
<evidence type="ECO:0008006" key="3">
    <source>
        <dbReference type="Google" id="ProtNLM"/>
    </source>
</evidence>
<protein>
    <recommendedName>
        <fullName evidence="3">SMI1/KNR4 family protein</fullName>
    </recommendedName>
</protein>
<sequence length="141" mass="15501">MEYADSQSFDEYRLGSMNTDNEPFDIGPVDLGLEIAELEMILSMKHEEGLSFEAALRSALAVSGNEQLFAFPSDRFPLDARAVFAIRVRSGDEHGFCYAYECGVSGAFLIAEQGDIGERYIAFAASYSAIIGALDESWPLH</sequence>
<organism evidence="1 2">
    <name type="scientific">Pseudahrensia aquimaris</name>
    <dbReference type="NCBI Taxonomy" id="744461"/>
    <lineage>
        <taxon>Bacteria</taxon>
        <taxon>Pseudomonadati</taxon>
        <taxon>Pseudomonadota</taxon>
        <taxon>Alphaproteobacteria</taxon>
        <taxon>Hyphomicrobiales</taxon>
        <taxon>Ahrensiaceae</taxon>
        <taxon>Pseudahrensia</taxon>
    </lineage>
</organism>
<accession>A0ABW3FF59</accession>